<dbReference type="AlphaFoldDB" id="A0A1I6YS82"/>
<keyword evidence="1" id="KW-0732">Signal</keyword>
<keyword evidence="3" id="KW-1185">Reference proteome</keyword>
<evidence type="ECO:0000256" key="1">
    <source>
        <dbReference type="SAM" id="SignalP"/>
    </source>
</evidence>
<evidence type="ECO:0008006" key="4">
    <source>
        <dbReference type="Google" id="ProtNLM"/>
    </source>
</evidence>
<dbReference type="PROSITE" id="PS51257">
    <property type="entry name" value="PROKAR_LIPOPROTEIN"/>
    <property type="match status" value="1"/>
</dbReference>
<organism evidence="2 3">
    <name type="scientific">Lishizhenia tianjinensis</name>
    <dbReference type="NCBI Taxonomy" id="477690"/>
    <lineage>
        <taxon>Bacteria</taxon>
        <taxon>Pseudomonadati</taxon>
        <taxon>Bacteroidota</taxon>
        <taxon>Flavobacteriia</taxon>
        <taxon>Flavobacteriales</taxon>
        <taxon>Crocinitomicaceae</taxon>
        <taxon>Lishizhenia</taxon>
    </lineage>
</organism>
<name>A0A1I6YS82_9FLAO</name>
<gene>
    <name evidence="2" type="ORF">SAMN05216474_1131</name>
</gene>
<dbReference type="RefSeq" id="WP_090247336.1">
    <property type="nucleotide sequence ID" value="NZ_FPAS01000001.1"/>
</dbReference>
<dbReference type="Proteomes" id="UP000236454">
    <property type="component" value="Unassembled WGS sequence"/>
</dbReference>
<feature type="signal peptide" evidence="1">
    <location>
        <begin position="1"/>
        <end position="23"/>
    </location>
</feature>
<reference evidence="2 3" key="1">
    <citation type="submission" date="2016-10" db="EMBL/GenBank/DDBJ databases">
        <authorList>
            <person name="de Groot N.N."/>
        </authorList>
    </citation>
    <scope>NUCLEOTIDE SEQUENCE [LARGE SCALE GENOMIC DNA]</scope>
    <source>
        <strain evidence="2 3">CGMCC 1.7005</strain>
    </source>
</reference>
<evidence type="ECO:0000313" key="3">
    <source>
        <dbReference type="Proteomes" id="UP000236454"/>
    </source>
</evidence>
<accession>A0A1I6YS82</accession>
<protein>
    <recommendedName>
        <fullName evidence="4">DUF4249 domain-containing protein</fullName>
    </recommendedName>
</protein>
<sequence length="358" mass="40407">MKQLSFFLTLFSGLLLFSCSTEFSINGEYQETPIVHAIIDANDTIHYIKINKTFLGDGNSFEFAQIPDSSYFKSVEGKVAEFVNGTKIREFTLRDTTITNKEEGVFYAPEQVVYYFQTPATNKLNPEARLDLELDLNNGSHIVTASTELVYGVEVTDPKNITQLNFAEDKVEDKGDYKNEAFKFSEGVNAVVYDYRIFITYNEFTAAGSTQKTLEWKIGEQDRESTTLGLINMNGINFYELLRNSIPQDEDVIKRTLHSMRFQVVGGSEDLYNYILVNKPSSSLAQNKPTFTNLDGALGVFTSRMKHSITRTAFGGFSPNSRILSVNSTKELCQGAITSPLLFCSDFINDQNYNFYCN</sequence>
<dbReference type="OrthoDB" id="1491128at2"/>
<feature type="chain" id="PRO_5014822153" description="DUF4249 domain-containing protein" evidence="1">
    <location>
        <begin position="24"/>
        <end position="358"/>
    </location>
</feature>
<dbReference type="STRING" id="477690.SAMN05216474_1131"/>
<dbReference type="EMBL" id="FPAS01000001">
    <property type="protein sequence ID" value="SFT53309.1"/>
    <property type="molecule type" value="Genomic_DNA"/>
</dbReference>
<proteinExistence type="predicted"/>
<evidence type="ECO:0000313" key="2">
    <source>
        <dbReference type="EMBL" id="SFT53309.1"/>
    </source>
</evidence>